<name>W4HFL1_9RHOB</name>
<organism evidence="1 2">
    <name type="scientific">Roseivivax marinus</name>
    <dbReference type="NCBI Taxonomy" id="1379903"/>
    <lineage>
        <taxon>Bacteria</taxon>
        <taxon>Pseudomonadati</taxon>
        <taxon>Pseudomonadota</taxon>
        <taxon>Alphaproteobacteria</taxon>
        <taxon>Rhodobacterales</taxon>
        <taxon>Roseobacteraceae</taxon>
        <taxon>Roseivivax</taxon>
    </lineage>
</organism>
<dbReference type="Proteomes" id="UP000019063">
    <property type="component" value="Unassembled WGS sequence"/>
</dbReference>
<dbReference type="eggNOG" id="ENOG5032R77">
    <property type="taxonomic scope" value="Bacteria"/>
</dbReference>
<evidence type="ECO:0000313" key="1">
    <source>
        <dbReference type="EMBL" id="ETW11484.1"/>
    </source>
</evidence>
<dbReference type="STRING" id="1379903.ATO8_17475"/>
<dbReference type="AlphaFoldDB" id="W4HFL1"/>
<sequence>MDRFAYLIDDAEMNSVFSDWTDDVGVALCLDVDGEVGVVLWRTGNQDGLAARLAEATGWAPESFAVAPEIPGCPTIRPLFSQAQEFLRLVEGLSDLPDLARAFRYPEVRMAPEPAPQPASPHVPRITLSEPARARELPAGYRDGGEMDTGPVAFLDGEMRRSGKDIRVCLMPGKIGRRTSVVRASSVGVRDDFRRFVLDRDTLSDWTPGRPAIIDVPADRFPPQLAEEFLSGTRPAQITITPEGVFVAAGAAPKRKARFGGLVRANLAIGMAIGLLSGTVVTAFQDAPSGEADALSYRAAEGNSAMNVLESFAISARLDAEKHQ</sequence>
<gene>
    <name evidence="1" type="ORF">ATO8_17475</name>
</gene>
<protein>
    <submittedName>
        <fullName evidence="1">Uncharacterized protein</fullName>
    </submittedName>
</protein>
<dbReference type="RefSeq" id="WP_043846391.1">
    <property type="nucleotide sequence ID" value="NZ_AQQW01000012.1"/>
</dbReference>
<reference evidence="1 2" key="1">
    <citation type="journal article" date="2014" name="Antonie Van Leeuwenhoek">
        <title>Roseivivax atlanticus sp. nov., isolated from surface seawater of the Atlantic Ocean.</title>
        <authorList>
            <person name="Li G."/>
            <person name="Lai Q."/>
            <person name="Liu X."/>
            <person name="Sun F."/>
            <person name="Shao Z."/>
        </authorList>
    </citation>
    <scope>NUCLEOTIDE SEQUENCE [LARGE SCALE GENOMIC DNA]</scope>
    <source>
        <strain evidence="1 2">22II-s10s</strain>
    </source>
</reference>
<dbReference type="EMBL" id="AQQW01000012">
    <property type="protein sequence ID" value="ETW11484.1"/>
    <property type="molecule type" value="Genomic_DNA"/>
</dbReference>
<comment type="caution">
    <text evidence="1">The sequence shown here is derived from an EMBL/GenBank/DDBJ whole genome shotgun (WGS) entry which is preliminary data.</text>
</comment>
<proteinExistence type="predicted"/>
<accession>W4HFL1</accession>
<evidence type="ECO:0000313" key="2">
    <source>
        <dbReference type="Proteomes" id="UP000019063"/>
    </source>
</evidence>
<keyword evidence="2" id="KW-1185">Reference proteome</keyword>